<reference evidence="4 5" key="1">
    <citation type="journal article" date="2012" name="ISME J.">
        <title>Nitrification expanded: discovery, physiology and genomics of a nitrite-oxidizing bacterium from the phylum Chloroflexi.</title>
        <authorList>
            <person name="Sorokin D.Y."/>
            <person name="Lucker S."/>
            <person name="Vejmelkova D."/>
            <person name="Kostrikina N.A."/>
            <person name="Kleerebezem R."/>
            <person name="Rijpstra W.I."/>
            <person name="Damste J.S."/>
            <person name="Le Paslier D."/>
            <person name="Muyzer G."/>
            <person name="Wagner M."/>
            <person name="van Loosdrecht M.C."/>
            <person name="Daims H."/>
        </authorList>
    </citation>
    <scope>NUCLEOTIDE SEQUENCE [LARGE SCALE GENOMIC DNA]</scope>
    <source>
        <strain evidence="5">none</strain>
    </source>
</reference>
<evidence type="ECO:0000259" key="2">
    <source>
        <dbReference type="Pfam" id="PF03551"/>
    </source>
</evidence>
<dbReference type="PANTHER" id="PTHR43252:SF6">
    <property type="entry name" value="NEGATIVE TRANSCRIPTION REGULATOR PADR"/>
    <property type="match status" value="1"/>
</dbReference>
<dbReference type="OrthoDB" id="68816at2"/>
<dbReference type="PANTHER" id="PTHR43252">
    <property type="entry name" value="TRANSCRIPTIONAL REGULATOR YQJI"/>
    <property type="match status" value="1"/>
</dbReference>
<dbReference type="Gene3D" id="1.10.10.10">
    <property type="entry name" value="Winged helix-like DNA-binding domain superfamily/Winged helix DNA-binding domain"/>
    <property type="match status" value="1"/>
</dbReference>
<organism evidence="4 5">
    <name type="scientific">Nitrolancea hollandica Lb</name>
    <dbReference type="NCBI Taxonomy" id="1129897"/>
    <lineage>
        <taxon>Bacteria</taxon>
        <taxon>Pseudomonadati</taxon>
        <taxon>Thermomicrobiota</taxon>
        <taxon>Thermomicrobia</taxon>
        <taxon>Sphaerobacterales</taxon>
        <taxon>Sphaerobacterineae</taxon>
        <taxon>Sphaerobacteraceae</taxon>
        <taxon>Nitrolancea</taxon>
    </lineage>
</organism>
<dbReference type="Pfam" id="PF03551">
    <property type="entry name" value="PadR"/>
    <property type="match status" value="1"/>
</dbReference>
<evidence type="ECO:0000259" key="3">
    <source>
        <dbReference type="Pfam" id="PF10400"/>
    </source>
</evidence>
<feature type="domain" description="Transcription regulator PadR C-terminal" evidence="3">
    <location>
        <begin position="97"/>
        <end position="179"/>
    </location>
</feature>
<keyword evidence="5" id="KW-1185">Reference proteome</keyword>
<comment type="caution">
    <text evidence="4">The sequence shown here is derived from an EMBL/GenBank/DDBJ whole genome shotgun (WGS) entry which is preliminary data.</text>
</comment>
<name>I4EG65_9BACT</name>
<feature type="region of interest" description="Disordered" evidence="1">
    <location>
        <begin position="182"/>
        <end position="201"/>
    </location>
</feature>
<dbReference type="Gene3D" id="6.10.140.190">
    <property type="match status" value="1"/>
</dbReference>
<dbReference type="InterPro" id="IPR005149">
    <property type="entry name" value="Tscrpt_reg_PadR_N"/>
</dbReference>
<evidence type="ECO:0008006" key="6">
    <source>
        <dbReference type="Google" id="ProtNLM"/>
    </source>
</evidence>
<feature type="domain" description="Transcription regulator PadR N-terminal" evidence="2">
    <location>
        <begin position="11"/>
        <end position="84"/>
    </location>
</feature>
<sequence>MGRENKSKYAVLGVLSLGPMSGYDVKKTIEMSLGNFWSESYGQIYPILKDLVAEGLATSETEAPPFGPSRRVYTITAAGHGELRRWLERPPEHSVGRIEILLKLFFGWQVPPGESRKKLDEYRQLQQDLLTHYDGIEQRIRADESDHPGLPYWLMTISYGRHVTRALIAWCDESLATLESLEDVAGNQPGTGTAGDEEGEL</sequence>
<dbReference type="Proteomes" id="UP000004221">
    <property type="component" value="Unassembled WGS sequence"/>
</dbReference>
<protein>
    <recommendedName>
        <fullName evidence="6">Transcriptional regulator, PadR-like family</fullName>
    </recommendedName>
</protein>
<evidence type="ECO:0000256" key="1">
    <source>
        <dbReference type="SAM" id="MobiDB-lite"/>
    </source>
</evidence>
<gene>
    <name evidence="4" type="ORF">NITHO_2560011</name>
</gene>
<dbReference type="InterPro" id="IPR018309">
    <property type="entry name" value="Tscrpt_reg_PadR_C"/>
</dbReference>
<dbReference type="InterPro" id="IPR036388">
    <property type="entry name" value="WH-like_DNA-bd_sf"/>
</dbReference>
<dbReference type="AlphaFoldDB" id="I4EG65"/>
<dbReference type="Pfam" id="PF10400">
    <property type="entry name" value="Vir_act_alpha_C"/>
    <property type="match status" value="1"/>
</dbReference>
<dbReference type="EMBL" id="CAGS01000175">
    <property type="protein sequence ID" value="CCF83677.1"/>
    <property type="molecule type" value="Genomic_DNA"/>
</dbReference>
<dbReference type="InterPro" id="IPR036390">
    <property type="entry name" value="WH_DNA-bd_sf"/>
</dbReference>
<accession>I4EG65</accession>
<evidence type="ECO:0000313" key="4">
    <source>
        <dbReference type="EMBL" id="CCF83677.1"/>
    </source>
</evidence>
<evidence type="ECO:0000313" key="5">
    <source>
        <dbReference type="Proteomes" id="UP000004221"/>
    </source>
</evidence>
<proteinExistence type="predicted"/>
<dbReference type="SUPFAM" id="SSF46785">
    <property type="entry name" value="Winged helix' DNA-binding domain"/>
    <property type="match status" value="1"/>
</dbReference>